<accession>A0A484NEZ8</accession>
<dbReference type="PANTHER" id="PTHR35317:SF42">
    <property type="entry name" value="RETROTRANSPOSON GAG DOMAIN-CONTAINING PROTEIN"/>
    <property type="match status" value="1"/>
</dbReference>
<evidence type="ECO:0000256" key="1">
    <source>
        <dbReference type="SAM" id="MobiDB-lite"/>
    </source>
</evidence>
<name>A0A484NEZ8_9ASTE</name>
<feature type="region of interest" description="Disordered" evidence="1">
    <location>
        <begin position="186"/>
        <end position="216"/>
    </location>
</feature>
<dbReference type="PANTHER" id="PTHR35317">
    <property type="entry name" value="OS04G0629600 PROTEIN"/>
    <property type="match status" value="1"/>
</dbReference>
<dbReference type="EMBL" id="OOIL02006673">
    <property type="protein sequence ID" value="VFQ99822.1"/>
    <property type="molecule type" value="Genomic_DNA"/>
</dbReference>
<reference evidence="2 3" key="1">
    <citation type="submission" date="2018-04" db="EMBL/GenBank/DDBJ databases">
        <authorList>
            <person name="Vogel A."/>
        </authorList>
    </citation>
    <scope>NUCLEOTIDE SEQUENCE [LARGE SCALE GENOMIC DNA]</scope>
</reference>
<proteinExistence type="predicted"/>
<sequence length="291" mass="32803">MTENGKFRIEKFDGKDFSGWKMQIEDLLVQKDLDVVLGDKPEKMSDADWAGLDRKAMSVIRLSLTKNGAFNILKEKTAKGIMEALSNMYEKPSAANKVFLIRELVNTRMKEDTLVSEHINKLNSILARLLSVGIKFDDVVQALLLLSSLPDSGPERLQWLLVQWDPTFDQIQDLVLGEDVRRKSSGESSGELLHVGRGRRNNRGSGSKNIRKSQSKTRDSSGVTCWKCKEVIRDLKKSLISVRQLDEQGHEVKFRDGQWKVIKENLVMTRGRKSGSLYMVGLPSEGVTVPV</sequence>
<organism evidence="2 3">
    <name type="scientific">Cuscuta campestris</name>
    <dbReference type="NCBI Taxonomy" id="132261"/>
    <lineage>
        <taxon>Eukaryota</taxon>
        <taxon>Viridiplantae</taxon>
        <taxon>Streptophyta</taxon>
        <taxon>Embryophyta</taxon>
        <taxon>Tracheophyta</taxon>
        <taxon>Spermatophyta</taxon>
        <taxon>Magnoliopsida</taxon>
        <taxon>eudicotyledons</taxon>
        <taxon>Gunneridae</taxon>
        <taxon>Pentapetalae</taxon>
        <taxon>asterids</taxon>
        <taxon>lamiids</taxon>
        <taxon>Solanales</taxon>
        <taxon>Convolvulaceae</taxon>
        <taxon>Cuscuteae</taxon>
        <taxon>Cuscuta</taxon>
        <taxon>Cuscuta subgen. Grammica</taxon>
        <taxon>Cuscuta sect. Cleistogrammica</taxon>
    </lineage>
</organism>
<evidence type="ECO:0000313" key="3">
    <source>
        <dbReference type="Proteomes" id="UP000595140"/>
    </source>
</evidence>
<dbReference type="Pfam" id="PF14223">
    <property type="entry name" value="Retrotran_gag_2"/>
    <property type="match status" value="1"/>
</dbReference>
<evidence type="ECO:0000313" key="2">
    <source>
        <dbReference type="EMBL" id="VFQ99822.1"/>
    </source>
</evidence>
<keyword evidence="3" id="KW-1185">Reference proteome</keyword>
<gene>
    <name evidence="2" type="ORF">CCAM_LOCUS41598</name>
</gene>
<dbReference type="OrthoDB" id="1727975at2759"/>
<protein>
    <submittedName>
        <fullName evidence="2">Uncharacterized protein</fullName>
    </submittedName>
</protein>
<dbReference type="Proteomes" id="UP000595140">
    <property type="component" value="Unassembled WGS sequence"/>
</dbReference>
<dbReference type="AlphaFoldDB" id="A0A484NEZ8"/>